<keyword evidence="5 6" id="KW-0472">Membrane</keyword>
<keyword evidence="2" id="KW-1003">Cell membrane</keyword>
<dbReference type="Proteomes" id="UP001596108">
    <property type="component" value="Unassembled WGS sequence"/>
</dbReference>
<feature type="transmembrane region" description="Helical" evidence="6">
    <location>
        <begin position="15"/>
        <end position="43"/>
    </location>
</feature>
<dbReference type="Pfam" id="PF00482">
    <property type="entry name" value="T2SSF"/>
    <property type="match status" value="1"/>
</dbReference>
<proteinExistence type="predicted"/>
<protein>
    <submittedName>
        <fullName evidence="8">Type II secretion system F family protein</fullName>
    </submittedName>
</protein>
<feature type="domain" description="Type II secretion system protein GspF" evidence="7">
    <location>
        <begin position="73"/>
        <end position="204"/>
    </location>
</feature>
<evidence type="ECO:0000256" key="1">
    <source>
        <dbReference type="ARBA" id="ARBA00004651"/>
    </source>
</evidence>
<organism evidence="8 9">
    <name type="scientific">Cohnella yongneupensis</name>
    <dbReference type="NCBI Taxonomy" id="425006"/>
    <lineage>
        <taxon>Bacteria</taxon>
        <taxon>Bacillati</taxon>
        <taxon>Bacillota</taxon>
        <taxon>Bacilli</taxon>
        <taxon>Bacillales</taxon>
        <taxon>Paenibacillaceae</taxon>
        <taxon>Cohnella</taxon>
    </lineage>
</organism>
<evidence type="ECO:0000256" key="5">
    <source>
        <dbReference type="ARBA" id="ARBA00023136"/>
    </source>
</evidence>
<keyword evidence="3 6" id="KW-0812">Transmembrane</keyword>
<keyword evidence="4 6" id="KW-1133">Transmembrane helix</keyword>
<feature type="transmembrane region" description="Helical" evidence="6">
    <location>
        <begin position="218"/>
        <end position="238"/>
    </location>
</feature>
<evidence type="ECO:0000256" key="4">
    <source>
        <dbReference type="ARBA" id="ARBA00022989"/>
    </source>
</evidence>
<accession>A0ABW0R4I6</accession>
<gene>
    <name evidence="8" type="ORF">ACFPQ4_19590</name>
</gene>
<name>A0ABW0R4I6_9BACL</name>
<dbReference type="PANTHER" id="PTHR35007">
    <property type="entry name" value="INTEGRAL MEMBRANE PROTEIN-RELATED"/>
    <property type="match status" value="1"/>
</dbReference>
<comment type="subcellular location">
    <subcellularLocation>
        <location evidence="1">Cell membrane</location>
        <topology evidence="1">Multi-pass membrane protein</topology>
    </subcellularLocation>
</comment>
<feature type="transmembrane region" description="Helical" evidence="6">
    <location>
        <begin position="192"/>
        <end position="212"/>
    </location>
</feature>
<evidence type="ECO:0000313" key="9">
    <source>
        <dbReference type="Proteomes" id="UP001596108"/>
    </source>
</evidence>
<dbReference type="PANTHER" id="PTHR35007:SF1">
    <property type="entry name" value="PILUS ASSEMBLY PROTEIN"/>
    <property type="match status" value="1"/>
</dbReference>
<sequence length="246" mass="27610">MTEYGTYELSKLERIWAIAIGSLTCAAAVWVIYGNWVLALLAAPVGLFYPKRYAQALCRKRKDKLRQQFKEALHALSSLLSAGRSVENAFASLEQDLALLLGHTKSDLMTELGIIANRLRNGEPLELPLQDFARRSDLAEARSFADVITICKKAGGDMVEVVRNTSQFIGEKLDVELEVTVLVAQKRFESRIMMAMPFLFVGMLGFVAGDYMRPLHQGFGWLLLTVVFAALLCCIRWMSRIMDIKL</sequence>
<dbReference type="EMBL" id="JBHSNC010000055">
    <property type="protein sequence ID" value="MFC5531623.1"/>
    <property type="molecule type" value="Genomic_DNA"/>
</dbReference>
<evidence type="ECO:0000256" key="2">
    <source>
        <dbReference type="ARBA" id="ARBA00022475"/>
    </source>
</evidence>
<evidence type="ECO:0000256" key="6">
    <source>
        <dbReference type="SAM" id="Phobius"/>
    </source>
</evidence>
<evidence type="ECO:0000313" key="8">
    <source>
        <dbReference type="EMBL" id="MFC5531623.1"/>
    </source>
</evidence>
<keyword evidence="9" id="KW-1185">Reference proteome</keyword>
<evidence type="ECO:0000259" key="7">
    <source>
        <dbReference type="Pfam" id="PF00482"/>
    </source>
</evidence>
<reference evidence="9" key="1">
    <citation type="journal article" date="2019" name="Int. J. Syst. Evol. Microbiol.">
        <title>The Global Catalogue of Microorganisms (GCM) 10K type strain sequencing project: providing services to taxonomists for standard genome sequencing and annotation.</title>
        <authorList>
            <consortium name="The Broad Institute Genomics Platform"/>
            <consortium name="The Broad Institute Genome Sequencing Center for Infectious Disease"/>
            <person name="Wu L."/>
            <person name="Ma J."/>
        </authorList>
    </citation>
    <scope>NUCLEOTIDE SEQUENCE [LARGE SCALE GENOMIC DNA]</scope>
    <source>
        <strain evidence="9">CGMCC 1.18578</strain>
    </source>
</reference>
<dbReference type="InterPro" id="IPR018076">
    <property type="entry name" value="T2SS_GspF_dom"/>
</dbReference>
<comment type="caution">
    <text evidence="8">The sequence shown here is derived from an EMBL/GenBank/DDBJ whole genome shotgun (WGS) entry which is preliminary data.</text>
</comment>
<evidence type="ECO:0000256" key="3">
    <source>
        <dbReference type="ARBA" id="ARBA00022692"/>
    </source>
</evidence>
<dbReference type="RefSeq" id="WP_378113582.1">
    <property type="nucleotide sequence ID" value="NZ_JBHSNC010000055.1"/>
</dbReference>